<dbReference type="Proteomes" id="UP000054375">
    <property type="component" value="Unassembled WGS sequence"/>
</dbReference>
<dbReference type="AlphaFoldDB" id="A0A101RPU0"/>
<reference evidence="1 2" key="1">
    <citation type="submission" date="2015-10" db="EMBL/GenBank/DDBJ databases">
        <title>Draft genome sequence of Streptomyces griseorubiginosus DSM 40469, type strain for the species Streptomyces griseorubiginosus.</title>
        <authorList>
            <person name="Ruckert C."/>
            <person name="Winkler A."/>
            <person name="Kalinowski J."/>
            <person name="Kampfer P."/>
            <person name="Glaeser S."/>
        </authorList>
    </citation>
    <scope>NUCLEOTIDE SEQUENCE [LARGE SCALE GENOMIC DNA]</scope>
    <source>
        <strain evidence="1 2">DSM 40469</strain>
    </source>
</reference>
<proteinExistence type="predicted"/>
<organism evidence="1 2">
    <name type="scientific">Streptomyces griseorubiginosus</name>
    <dbReference type="NCBI Taxonomy" id="67304"/>
    <lineage>
        <taxon>Bacteria</taxon>
        <taxon>Bacillati</taxon>
        <taxon>Actinomycetota</taxon>
        <taxon>Actinomycetes</taxon>
        <taxon>Kitasatosporales</taxon>
        <taxon>Streptomycetaceae</taxon>
        <taxon>Streptomyces</taxon>
    </lineage>
</organism>
<dbReference type="EMBL" id="LMWV01000036">
    <property type="protein sequence ID" value="KUN59567.1"/>
    <property type="molecule type" value="Genomic_DNA"/>
</dbReference>
<protein>
    <submittedName>
        <fullName evidence="1">Uncharacterized protein</fullName>
    </submittedName>
</protein>
<evidence type="ECO:0000313" key="1">
    <source>
        <dbReference type="EMBL" id="KUN59567.1"/>
    </source>
</evidence>
<comment type="caution">
    <text evidence="1">The sequence shown here is derived from an EMBL/GenBank/DDBJ whole genome shotgun (WGS) entry which is preliminary data.</text>
</comment>
<dbReference type="RefSeq" id="WP_062246073.1">
    <property type="nucleotide sequence ID" value="NZ_JBPJFL010000003.1"/>
</dbReference>
<accession>A0A101RPU0</accession>
<sequence>MSDDDLGVVLVGCRDGASREVCDEQYGYFSEVIAHAGDVDQILEGSKLSGTYGDGEDRVLAVVEYGVDGQALRDGVAGGD</sequence>
<evidence type="ECO:0000313" key="2">
    <source>
        <dbReference type="Proteomes" id="UP000054375"/>
    </source>
</evidence>
<keyword evidence="2" id="KW-1185">Reference proteome</keyword>
<gene>
    <name evidence="1" type="ORF">AQJ54_39770</name>
</gene>
<name>A0A101RPU0_9ACTN</name>